<sequence length="99" mass="10751">MPFGSGWASLTGMKTSSDLVGHVAATTGLTPAEAARVIGDVVAYFALPVEDVVRRRHAELKTHGAKNPEIFARIAAELEHRVVAAPRLSERQLRRMIYG</sequence>
<accession>A0A919FXU6</accession>
<keyword evidence="2" id="KW-1185">Reference proteome</keyword>
<name>A0A919FXU6_9MICO</name>
<reference evidence="1" key="1">
    <citation type="journal article" date="2014" name="Int. J. Syst. Evol. Microbiol.">
        <title>Complete genome sequence of Corynebacterium casei LMG S-19264T (=DSM 44701T), isolated from a smear-ripened cheese.</title>
        <authorList>
            <consortium name="US DOE Joint Genome Institute (JGI-PGF)"/>
            <person name="Walter F."/>
            <person name="Albersmeier A."/>
            <person name="Kalinowski J."/>
            <person name="Ruckert C."/>
        </authorList>
    </citation>
    <scope>NUCLEOTIDE SEQUENCE</scope>
    <source>
        <strain evidence="1">CGMCC 4.7398</strain>
    </source>
</reference>
<gene>
    <name evidence="1" type="ORF">GCM10017772_26340</name>
</gene>
<dbReference type="AlphaFoldDB" id="A0A919FXU6"/>
<dbReference type="Proteomes" id="UP000627369">
    <property type="component" value="Unassembled WGS sequence"/>
</dbReference>
<protein>
    <submittedName>
        <fullName evidence="1">Uncharacterized protein</fullName>
    </submittedName>
</protein>
<evidence type="ECO:0000313" key="2">
    <source>
        <dbReference type="Proteomes" id="UP000627369"/>
    </source>
</evidence>
<reference evidence="1" key="2">
    <citation type="submission" date="2020-09" db="EMBL/GenBank/DDBJ databases">
        <authorList>
            <person name="Sun Q."/>
            <person name="Zhou Y."/>
        </authorList>
    </citation>
    <scope>NUCLEOTIDE SEQUENCE</scope>
    <source>
        <strain evidence="1">CGMCC 4.7398</strain>
    </source>
</reference>
<dbReference type="EMBL" id="BNAS01000004">
    <property type="protein sequence ID" value="GHH73934.1"/>
    <property type="molecule type" value="Genomic_DNA"/>
</dbReference>
<proteinExistence type="predicted"/>
<organism evidence="1 2">
    <name type="scientific">Promicromonospora soli</name>
    <dbReference type="NCBI Taxonomy" id="2035533"/>
    <lineage>
        <taxon>Bacteria</taxon>
        <taxon>Bacillati</taxon>
        <taxon>Actinomycetota</taxon>
        <taxon>Actinomycetes</taxon>
        <taxon>Micrococcales</taxon>
        <taxon>Promicromonosporaceae</taxon>
        <taxon>Promicromonospora</taxon>
    </lineage>
</organism>
<comment type="caution">
    <text evidence="1">The sequence shown here is derived from an EMBL/GenBank/DDBJ whole genome shotgun (WGS) entry which is preliminary data.</text>
</comment>
<evidence type="ECO:0000313" key="1">
    <source>
        <dbReference type="EMBL" id="GHH73934.1"/>
    </source>
</evidence>